<keyword evidence="1" id="KW-0472">Membrane</keyword>
<dbReference type="EMBL" id="PUIB01000009">
    <property type="protein sequence ID" value="PQO40197.1"/>
    <property type="molecule type" value="Genomic_DNA"/>
</dbReference>
<evidence type="ECO:0008006" key="4">
    <source>
        <dbReference type="Google" id="ProtNLM"/>
    </source>
</evidence>
<dbReference type="AlphaFoldDB" id="A0A2S8G700"/>
<keyword evidence="1" id="KW-0812">Transmembrane</keyword>
<feature type="transmembrane region" description="Helical" evidence="1">
    <location>
        <begin position="12"/>
        <end position="30"/>
    </location>
</feature>
<organism evidence="2 3">
    <name type="scientific">Blastopirellula marina</name>
    <dbReference type="NCBI Taxonomy" id="124"/>
    <lineage>
        <taxon>Bacteria</taxon>
        <taxon>Pseudomonadati</taxon>
        <taxon>Planctomycetota</taxon>
        <taxon>Planctomycetia</taxon>
        <taxon>Pirellulales</taxon>
        <taxon>Pirellulaceae</taxon>
        <taxon>Blastopirellula</taxon>
    </lineage>
</organism>
<name>A0A2S8G700_9BACT</name>
<feature type="transmembrane region" description="Helical" evidence="1">
    <location>
        <begin position="123"/>
        <end position="144"/>
    </location>
</feature>
<evidence type="ECO:0000256" key="1">
    <source>
        <dbReference type="SAM" id="Phobius"/>
    </source>
</evidence>
<feature type="transmembrane region" description="Helical" evidence="1">
    <location>
        <begin position="485"/>
        <end position="506"/>
    </location>
</feature>
<dbReference type="RefSeq" id="WP_105352563.1">
    <property type="nucleotide sequence ID" value="NZ_PUIB01000009.1"/>
</dbReference>
<gene>
    <name evidence="2" type="ORF">C5Y98_06225</name>
</gene>
<reference evidence="2 3" key="1">
    <citation type="submission" date="2018-02" db="EMBL/GenBank/DDBJ databases">
        <title>Comparative genomes isolates from brazilian mangrove.</title>
        <authorList>
            <person name="Araujo J.E."/>
            <person name="Taketani R.G."/>
            <person name="Silva M.C.P."/>
            <person name="Loureco M.V."/>
            <person name="Andreote F.D."/>
        </authorList>
    </citation>
    <scope>NUCLEOTIDE SEQUENCE [LARGE SCALE GENOMIC DNA]</scope>
    <source>
        <strain evidence="2 3">NAP PRIS-MGV</strain>
    </source>
</reference>
<evidence type="ECO:0000313" key="2">
    <source>
        <dbReference type="EMBL" id="PQO40197.1"/>
    </source>
</evidence>
<comment type="caution">
    <text evidence="2">The sequence shown here is derived from an EMBL/GenBank/DDBJ whole genome shotgun (WGS) entry which is preliminary data.</text>
</comment>
<protein>
    <recommendedName>
        <fullName evidence="4">Glycosyltransferase RgtA/B/C/D-like domain-containing protein</fullName>
    </recommendedName>
</protein>
<feature type="transmembrane region" description="Helical" evidence="1">
    <location>
        <begin position="156"/>
        <end position="176"/>
    </location>
</feature>
<feature type="transmembrane region" description="Helical" evidence="1">
    <location>
        <begin position="427"/>
        <end position="444"/>
    </location>
</feature>
<dbReference type="OrthoDB" id="251120at2"/>
<accession>A0A2S8G700</accession>
<feature type="transmembrane region" description="Helical" evidence="1">
    <location>
        <begin position="245"/>
        <end position="268"/>
    </location>
</feature>
<feature type="transmembrane region" description="Helical" evidence="1">
    <location>
        <begin position="451"/>
        <end position="473"/>
    </location>
</feature>
<keyword evidence="1" id="KW-1133">Transmembrane helix</keyword>
<dbReference type="Proteomes" id="UP000239388">
    <property type="component" value="Unassembled WGS sequence"/>
</dbReference>
<sequence>MTDDANRQLRLAIYALLIAVSVGTIIGRISQMTANHGKHPFMSANDRSRWATIRSLVDYGTFAIDDVIVDRRWDSIDKVYHEGADGKRHYYSSKPPLMAVMLAGEYWAIKNTMGLTLGGYPFYVARIMLVITNVGLLLAMFASLVSMVERYGRSDWGRIFVIASAAFGTFLTTFAITLNNHLVSAAAAMIAFDFALRIWIDGRRESWLFFGAGFAAAFSAANDLPALSLLGLLGLALLIKCPAKTLIAGVPGALLVAIASFGTTYWAHGSWKPPYAHRSDGPAIAQLDADVAGDAASQLNDAKVPEIVRSKFAEQGITLSETPELQVREEDDRWVLDDPVVDRRWALQKVDEVIEIRTWDRWYDYADTYWREGVKKGVDLGEPSRLVYAFHMLVGHHGVFSLTPIWILSVVGGVMLLRSEDRQWREAAILVATLTVVCVVFYVFRPLKDRNYGGVTSGFRWLFWLIPLWLMMLRPAADWCAERRWARWLAAVLLGLSAASAAYPALNPWTHPWMYRYLEYLGWL</sequence>
<feature type="transmembrane region" description="Helical" evidence="1">
    <location>
        <begin position="386"/>
        <end position="407"/>
    </location>
</feature>
<proteinExistence type="predicted"/>
<evidence type="ECO:0000313" key="3">
    <source>
        <dbReference type="Proteomes" id="UP000239388"/>
    </source>
</evidence>
<feature type="transmembrane region" description="Helical" evidence="1">
    <location>
        <begin position="207"/>
        <end position="239"/>
    </location>
</feature>